<dbReference type="OrthoDB" id="1793172at2759"/>
<evidence type="ECO:0000313" key="4">
    <source>
        <dbReference type="Proteomes" id="UP000326396"/>
    </source>
</evidence>
<accession>A0A5N6NL56</accession>
<keyword evidence="2" id="KW-0732">Signal</keyword>
<gene>
    <name evidence="3" type="ORF">E3N88_21246</name>
</gene>
<dbReference type="Proteomes" id="UP000326396">
    <property type="component" value="Linkage Group LG19"/>
</dbReference>
<protein>
    <submittedName>
        <fullName evidence="3">Uncharacterized protein</fullName>
    </submittedName>
</protein>
<feature type="compositionally biased region" description="Gly residues" evidence="1">
    <location>
        <begin position="74"/>
        <end position="84"/>
    </location>
</feature>
<proteinExistence type="predicted"/>
<sequence length="117" mass="13084">MERRKLMLSWLFIILFSTGIQSRLGLPSENERNEQPKSLSGLLKESHGLETVNMTDDNEEFMKRHDLVSFAKGQKGGRGSGGGTINRNPHDKSAAEAPHRLLKLIMVSCVFSFIIIS</sequence>
<evidence type="ECO:0000256" key="1">
    <source>
        <dbReference type="SAM" id="MobiDB-lite"/>
    </source>
</evidence>
<dbReference type="EMBL" id="SZYD01000011">
    <property type="protein sequence ID" value="KAD4889173.1"/>
    <property type="molecule type" value="Genomic_DNA"/>
</dbReference>
<comment type="caution">
    <text evidence="3">The sequence shown here is derived from an EMBL/GenBank/DDBJ whole genome shotgun (WGS) entry which is preliminary data.</text>
</comment>
<evidence type="ECO:0000313" key="3">
    <source>
        <dbReference type="EMBL" id="KAD4889173.1"/>
    </source>
</evidence>
<evidence type="ECO:0000256" key="2">
    <source>
        <dbReference type="SAM" id="SignalP"/>
    </source>
</evidence>
<feature type="chain" id="PRO_5024326786" evidence="2">
    <location>
        <begin position="23"/>
        <end position="117"/>
    </location>
</feature>
<dbReference type="AlphaFoldDB" id="A0A5N6NL56"/>
<reference evidence="3 4" key="1">
    <citation type="submission" date="2019-05" db="EMBL/GenBank/DDBJ databases">
        <title>Mikania micrantha, genome provides insights into the molecular mechanism of rapid growth.</title>
        <authorList>
            <person name="Liu B."/>
        </authorList>
    </citation>
    <scope>NUCLEOTIDE SEQUENCE [LARGE SCALE GENOMIC DNA]</scope>
    <source>
        <strain evidence="3">NLD-2019</strain>
        <tissue evidence="3">Leaf</tissue>
    </source>
</reference>
<keyword evidence="4" id="KW-1185">Reference proteome</keyword>
<feature type="region of interest" description="Disordered" evidence="1">
    <location>
        <begin position="72"/>
        <end position="93"/>
    </location>
</feature>
<name>A0A5N6NL56_9ASTR</name>
<feature type="signal peptide" evidence="2">
    <location>
        <begin position="1"/>
        <end position="22"/>
    </location>
</feature>
<organism evidence="3 4">
    <name type="scientific">Mikania micrantha</name>
    <name type="common">bitter vine</name>
    <dbReference type="NCBI Taxonomy" id="192012"/>
    <lineage>
        <taxon>Eukaryota</taxon>
        <taxon>Viridiplantae</taxon>
        <taxon>Streptophyta</taxon>
        <taxon>Embryophyta</taxon>
        <taxon>Tracheophyta</taxon>
        <taxon>Spermatophyta</taxon>
        <taxon>Magnoliopsida</taxon>
        <taxon>eudicotyledons</taxon>
        <taxon>Gunneridae</taxon>
        <taxon>Pentapetalae</taxon>
        <taxon>asterids</taxon>
        <taxon>campanulids</taxon>
        <taxon>Asterales</taxon>
        <taxon>Asteraceae</taxon>
        <taxon>Asteroideae</taxon>
        <taxon>Heliantheae alliance</taxon>
        <taxon>Eupatorieae</taxon>
        <taxon>Mikania</taxon>
    </lineage>
</organism>